<accession>A0A2D2Q374</accession>
<evidence type="ECO:0000313" key="3">
    <source>
        <dbReference type="Proteomes" id="UP000231057"/>
    </source>
</evidence>
<dbReference type="InterPro" id="IPR051082">
    <property type="entry name" value="Pentapeptide-BTB/POZ_domain"/>
</dbReference>
<organism evidence="2 3">
    <name type="scientific">Parathermosynechococcus lividus PCC 6715</name>
    <dbReference type="NCBI Taxonomy" id="1917166"/>
    <lineage>
        <taxon>Bacteria</taxon>
        <taxon>Bacillati</taxon>
        <taxon>Cyanobacteriota</taxon>
        <taxon>Cyanophyceae</taxon>
        <taxon>Acaryochloridales</taxon>
        <taxon>Thermosynechococcaceae</taxon>
        <taxon>Parathermosynechococcus</taxon>
    </lineage>
</organism>
<feature type="signal peptide" evidence="1">
    <location>
        <begin position="1"/>
        <end position="20"/>
    </location>
</feature>
<proteinExistence type="predicted"/>
<evidence type="ECO:0000256" key="1">
    <source>
        <dbReference type="SAM" id="SignalP"/>
    </source>
</evidence>
<protein>
    <submittedName>
        <fullName evidence="2">Low-complexity protein</fullName>
    </submittedName>
</protein>
<sequence length="153" mass="16301">MIVNVAATLLLLSMGVPALAANPADLEQLRRTGHCPNCDLSYAQLRGRNLQGADLRGANLSAANLRGANLSRANLTGATLNNADLTGANLTNVNLSEANLLMTRLNRAVLTGAQMVNAALGGRDRLARVRTFRDATLPNGEKAFFPLDVPRRR</sequence>
<dbReference type="OrthoDB" id="423107at2"/>
<dbReference type="RefSeq" id="WP_099799297.1">
    <property type="nucleotide sequence ID" value="NZ_CP018092.1"/>
</dbReference>
<dbReference type="Gene3D" id="2.160.20.80">
    <property type="entry name" value="E3 ubiquitin-protein ligase SopA"/>
    <property type="match status" value="1"/>
</dbReference>
<name>A0A2D2Q374_PARLV</name>
<dbReference type="InterPro" id="IPR001646">
    <property type="entry name" value="5peptide_repeat"/>
</dbReference>
<feature type="chain" id="PRO_5013723193" evidence="1">
    <location>
        <begin position="21"/>
        <end position="153"/>
    </location>
</feature>
<dbReference type="AlphaFoldDB" id="A0A2D2Q374"/>
<keyword evidence="3" id="KW-1185">Reference proteome</keyword>
<evidence type="ECO:0000313" key="2">
    <source>
        <dbReference type="EMBL" id="ATS18960.1"/>
    </source>
</evidence>
<dbReference type="EMBL" id="CP018092">
    <property type="protein sequence ID" value="ATS18960.1"/>
    <property type="molecule type" value="Genomic_DNA"/>
</dbReference>
<reference evidence="3" key="2">
    <citation type="journal article" date="2022" name="Front. Microbiol.">
        <title>Comparative Genomic Analysis Revealed Distinct Molecular Components and Organization of CO2-Concentrating Mechanism in Thermophilic Cyanobacteria.</title>
        <authorList>
            <person name="Tang J."/>
            <person name="Zhou H."/>
            <person name="Yao D."/>
            <person name="Riaz S."/>
            <person name="You D."/>
            <person name="Klepacz-Smolka A."/>
            <person name="Daroch M."/>
        </authorList>
    </citation>
    <scope>NUCLEOTIDE SEQUENCE [LARGE SCALE GENOMIC DNA]</scope>
    <source>
        <strain evidence="3">PCC 6715</strain>
    </source>
</reference>
<dbReference type="PANTHER" id="PTHR14136">
    <property type="entry name" value="BTB_POZ DOMAIN-CONTAINING PROTEIN KCTD9"/>
    <property type="match status" value="1"/>
</dbReference>
<dbReference type="SUPFAM" id="SSF141571">
    <property type="entry name" value="Pentapeptide repeat-like"/>
    <property type="match status" value="1"/>
</dbReference>
<dbReference type="KEGG" id="slw:BRW62_09645"/>
<dbReference type="Pfam" id="PF00805">
    <property type="entry name" value="Pentapeptide"/>
    <property type="match status" value="1"/>
</dbReference>
<reference evidence="2 3" key="1">
    <citation type="submission" date="2016-11" db="EMBL/GenBank/DDBJ databases">
        <title>Complete genome sequence of thermophilic cyanobacteria strain Synechococcus sp. PCC6715.</title>
        <authorList>
            <person name="Tang J."/>
            <person name="Daroch M."/>
            <person name="Liang Y."/>
            <person name="Jiang D."/>
            <person name="Shah M."/>
        </authorList>
    </citation>
    <scope>NUCLEOTIDE SEQUENCE [LARGE SCALE GENOMIC DNA]</scope>
    <source>
        <strain evidence="2 3">PCC 6715</strain>
    </source>
</reference>
<gene>
    <name evidence="2" type="ORF">BRW62_09645</name>
</gene>
<dbReference type="PANTHER" id="PTHR14136:SF17">
    <property type="entry name" value="BTB_POZ DOMAIN-CONTAINING PROTEIN KCTD9"/>
    <property type="match status" value="1"/>
</dbReference>
<dbReference type="Proteomes" id="UP000231057">
    <property type="component" value="Chromosome"/>
</dbReference>
<keyword evidence="1" id="KW-0732">Signal</keyword>